<evidence type="ECO:0000256" key="3">
    <source>
        <dbReference type="ARBA" id="ARBA00022630"/>
    </source>
</evidence>
<proteinExistence type="inferred from homology"/>
<dbReference type="PIRSF" id="PIRSF006816">
    <property type="entry name" value="Cyc3_hyd_g"/>
    <property type="match status" value="1"/>
</dbReference>
<evidence type="ECO:0000256" key="8">
    <source>
        <dbReference type="ARBA" id="ARBA00022982"/>
    </source>
</evidence>
<dbReference type="PROSITE" id="PS51384">
    <property type="entry name" value="FAD_FR"/>
    <property type="match status" value="1"/>
</dbReference>
<dbReference type="InterPro" id="IPR050353">
    <property type="entry name" value="PyrK_electron_transfer"/>
</dbReference>
<dbReference type="InterPro" id="IPR023455">
    <property type="entry name" value="Dihydroorotate_DHASE_ETsu"/>
</dbReference>
<dbReference type="Gene3D" id="2.10.240.10">
    <property type="entry name" value="Dihydroorotate dehydrogenase, electron transfer subunit"/>
    <property type="match status" value="1"/>
</dbReference>
<dbReference type="InterPro" id="IPR017927">
    <property type="entry name" value="FAD-bd_FR_type"/>
</dbReference>
<keyword evidence="8" id="KW-0249">Electron transport</keyword>
<keyword evidence="13" id="KW-0560">Oxidoreductase</keyword>
<dbReference type="AlphaFoldDB" id="A0A3B1CJR9"/>
<protein>
    <submittedName>
        <fullName evidence="13">Dihydroorotate dehydrogenase (NAD(+)), electron transfer subunit</fullName>
        <ecNumber evidence="13">1.3.1.14</ecNumber>
    </submittedName>
</protein>
<dbReference type="Pfam" id="PF10418">
    <property type="entry name" value="DHODB_Fe-S_bind"/>
    <property type="match status" value="1"/>
</dbReference>
<dbReference type="GO" id="GO:0051537">
    <property type="term" value="F:2 iron, 2 sulfur cluster binding"/>
    <property type="evidence" value="ECO:0007669"/>
    <property type="project" value="UniProtKB-KW"/>
</dbReference>
<dbReference type="InterPro" id="IPR017938">
    <property type="entry name" value="Riboflavin_synthase-like_b-brl"/>
</dbReference>
<evidence type="ECO:0000259" key="12">
    <source>
        <dbReference type="PROSITE" id="PS51384"/>
    </source>
</evidence>
<keyword evidence="6" id="KW-0274">FAD</keyword>
<organism evidence="13">
    <name type="scientific">hydrothermal vent metagenome</name>
    <dbReference type="NCBI Taxonomy" id="652676"/>
    <lineage>
        <taxon>unclassified sequences</taxon>
        <taxon>metagenomes</taxon>
        <taxon>ecological metagenomes</taxon>
    </lineage>
</organism>
<dbReference type="GO" id="GO:0006221">
    <property type="term" value="P:pyrimidine nucleotide biosynthetic process"/>
    <property type="evidence" value="ECO:0007669"/>
    <property type="project" value="UniProtKB-KW"/>
</dbReference>
<dbReference type="PANTHER" id="PTHR43513">
    <property type="entry name" value="DIHYDROOROTATE DEHYDROGENASE B (NAD(+)), ELECTRON TRANSFER SUBUNIT"/>
    <property type="match status" value="1"/>
</dbReference>
<keyword evidence="4" id="KW-0001">2Fe-2S</keyword>
<dbReference type="EC" id="1.3.1.14" evidence="13"/>
<dbReference type="GO" id="GO:0046872">
    <property type="term" value="F:metal ion binding"/>
    <property type="evidence" value="ECO:0007669"/>
    <property type="project" value="UniProtKB-KW"/>
</dbReference>
<keyword evidence="7" id="KW-0665">Pyrimidine biosynthesis</keyword>
<evidence type="ECO:0000256" key="1">
    <source>
        <dbReference type="ARBA" id="ARBA00006422"/>
    </source>
</evidence>
<evidence type="ECO:0000313" key="13">
    <source>
        <dbReference type="EMBL" id="VAX30449.1"/>
    </source>
</evidence>
<keyword evidence="9" id="KW-0408">Iron</keyword>
<name>A0A3B1CJR9_9ZZZZ</name>
<evidence type="ECO:0000256" key="5">
    <source>
        <dbReference type="ARBA" id="ARBA00022723"/>
    </source>
</evidence>
<evidence type="ECO:0000256" key="11">
    <source>
        <dbReference type="ARBA" id="ARBA00034078"/>
    </source>
</evidence>
<dbReference type="SUPFAM" id="SSF52343">
    <property type="entry name" value="Ferredoxin reductase-like, C-terminal NADP-linked domain"/>
    <property type="match status" value="1"/>
</dbReference>
<sequence>MSRFFQAEVAENIHLSQTHNILKLTPLHPHVRPAPGQFYLLRASETLDPLLRRPFSILRWDDTHLEFLVRLKGRGTLLLRNMRPGDGIDILGPLGRGYPEPSTDETPILVAGGVGIASVFPLIGSVHAGTSLFYGAMNSTELYLLDDIRKLTENVYISTDDGSMGFKGNAVERLVESLDDLAVAKPVVYACGPEGMIASLLKFLNERGIPGYISFEEKMACGIGACLGCVIKTVQGYKRVCKEGPVFNIREIVHGK</sequence>
<gene>
    <name evidence="13" type="ORF">MNBD_NITROSPIRAE02-1397</name>
</gene>
<comment type="cofactor">
    <cofactor evidence="11">
        <name>[2Fe-2S] cluster</name>
        <dbReference type="ChEBI" id="CHEBI:190135"/>
    </cofactor>
</comment>
<dbReference type="GO" id="GO:0004589">
    <property type="term" value="F:dihydroorotate dehydrogenase (NAD+) activity"/>
    <property type="evidence" value="ECO:0007669"/>
    <property type="project" value="UniProtKB-EC"/>
</dbReference>
<dbReference type="CDD" id="cd06218">
    <property type="entry name" value="DHOD_e_trans"/>
    <property type="match status" value="1"/>
</dbReference>
<dbReference type="SUPFAM" id="SSF63380">
    <property type="entry name" value="Riboflavin synthase domain-like"/>
    <property type="match status" value="1"/>
</dbReference>
<keyword evidence="10" id="KW-0411">Iron-sulfur</keyword>
<evidence type="ECO:0000256" key="9">
    <source>
        <dbReference type="ARBA" id="ARBA00023004"/>
    </source>
</evidence>
<dbReference type="InterPro" id="IPR037117">
    <property type="entry name" value="Dihydroorotate_DH_ele_sf"/>
</dbReference>
<keyword evidence="3" id="KW-0285">Flavoprotein</keyword>
<dbReference type="Gene3D" id="2.40.30.10">
    <property type="entry name" value="Translation factors"/>
    <property type="match status" value="1"/>
</dbReference>
<comment type="similarity">
    <text evidence="1">Belongs to the PyrK family.</text>
</comment>
<dbReference type="HAMAP" id="MF_01211">
    <property type="entry name" value="DHODB_Fe_S_bind"/>
    <property type="match status" value="1"/>
</dbReference>
<dbReference type="InterPro" id="IPR019480">
    <property type="entry name" value="Dihydroorotate_DH_Fe-S-bd"/>
</dbReference>
<evidence type="ECO:0000256" key="4">
    <source>
        <dbReference type="ARBA" id="ARBA00022714"/>
    </source>
</evidence>
<dbReference type="InterPro" id="IPR012165">
    <property type="entry name" value="Cyt_c3_hydrogenase_gsu"/>
</dbReference>
<feature type="domain" description="FAD-binding FR-type" evidence="12">
    <location>
        <begin position="2"/>
        <end position="100"/>
    </location>
</feature>
<dbReference type="EMBL" id="UOGH01000165">
    <property type="protein sequence ID" value="VAX30449.1"/>
    <property type="molecule type" value="Genomic_DNA"/>
</dbReference>
<accession>A0A3B1CJR9</accession>
<keyword evidence="5" id="KW-0479">Metal-binding</keyword>
<dbReference type="GO" id="GO:0050660">
    <property type="term" value="F:flavin adenine dinucleotide binding"/>
    <property type="evidence" value="ECO:0007669"/>
    <property type="project" value="InterPro"/>
</dbReference>
<dbReference type="InterPro" id="IPR039261">
    <property type="entry name" value="FNR_nucleotide-bd"/>
</dbReference>
<reference evidence="13" key="1">
    <citation type="submission" date="2018-06" db="EMBL/GenBank/DDBJ databases">
        <authorList>
            <person name="Zhirakovskaya E."/>
        </authorList>
    </citation>
    <scope>NUCLEOTIDE SEQUENCE</scope>
</reference>
<keyword evidence="2" id="KW-0813">Transport</keyword>
<evidence type="ECO:0000256" key="7">
    <source>
        <dbReference type="ARBA" id="ARBA00022975"/>
    </source>
</evidence>
<dbReference type="Pfam" id="PF00175">
    <property type="entry name" value="NAD_binding_1"/>
    <property type="match status" value="1"/>
</dbReference>
<evidence type="ECO:0000256" key="2">
    <source>
        <dbReference type="ARBA" id="ARBA00022448"/>
    </source>
</evidence>
<dbReference type="InterPro" id="IPR001433">
    <property type="entry name" value="OxRdtase_FAD/NAD-bd"/>
</dbReference>
<dbReference type="Gene3D" id="3.40.50.80">
    <property type="entry name" value="Nucleotide-binding domain of ferredoxin-NADP reductase (FNR) module"/>
    <property type="match status" value="1"/>
</dbReference>
<evidence type="ECO:0000256" key="6">
    <source>
        <dbReference type="ARBA" id="ARBA00022827"/>
    </source>
</evidence>
<dbReference type="PANTHER" id="PTHR43513:SF3">
    <property type="entry name" value="DIHYDROOROTATE DEHYDROGENASE B (NAD(+)), ELECTRON TRANSFER SUBUNIT-RELATED"/>
    <property type="match status" value="1"/>
</dbReference>
<evidence type="ECO:0000256" key="10">
    <source>
        <dbReference type="ARBA" id="ARBA00023014"/>
    </source>
</evidence>